<dbReference type="RefSeq" id="WP_169225265.1">
    <property type="nucleotide sequence ID" value="NZ_JABBGC010000001.1"/>
</dbReference>
<evidence type="ECO:0000259" key="2">
    <source>
        <dbReference type="Pfam" id="PF01841"/>
    </source>
</evidence>
<feature type="chain" id="PRO_5032911982" evidence="1">
    <location>
        <begin position="21"/>
        <end position="633"/>
    </location>
</feature>
<sequence length="633" mass="71250">MYKLLSSLAAALLCCTRLMAGDPVYPVKAIPDSMKENAHLVKRFEEIVQTISGPKEVNVVTRYVLTVLDEEGAEATTLVQHYNKQIEVRSISGALYDADGKLVKRLKQSDIKDLSMDGDGSLMTDTRYKVHRFYHNIYPYTVEYEVEERINNTYNLRSWAPQSESDCTVESSRFVVVTPADYKLRYLASRVSDKPAVTEKGKLVYTWEVKNIPALTEESYAREFVELNANVLLSPSAFKIDDYEGNGTTWEGLGKFGYTINAGRDELPDNIKQKVQELIAGQSSKTQKIQTLYKWLQQNYRYISIQLGIGGLQTFDAKTVAAKGYGDCKALSNYMMALLKEAGIKSYCAWVKAKEGEKYLNEQFPDDDFNHVILCVPDKDTTWLECTSNTLPAGYLGGFTSDRAVLLLTEEGGKLVHTPALGMKDNRQVRTVNAVMQDNGNLKVSAVTMRSGEEQETLHDALHVLSKEKQLEVMRKSLELSSYDVGKFECREIPAVVPEIEEQLDLNCNAYATVTGKRIFIVPNILNRAIRKLDPDSSRLSDVVLKFAFEHTDSVSITVPEGYKAESMPAPVSLQTKFGSYSATATMKGNTITYIRKLQRKAGTFPATDYNEFAKFYTTIYRADRNRMVLIKE</sequence>
<dbReference type="Gene3D" id="3.10.620.30">
    <property type="match status" value="1"/>
</dbReference>
<dbReference type="SUPFAM" id="SSF54001">
    <property type="entry name" value="Cysteine proteinases"/>
    <property type="match status" value="1"/>
</dbReference>
<feature type="domain" description="Transglutaminase-like" evidence="2">
    <location>
        <begin position="273"/>
        <end position="350"/>
    </location>
</feature>
<comment type="caution">
    <text evidence="4">The sequence shown here is derived from an EMBL/GenBank/DDBJ whole genome shotgun (WGS) entry which is preliminary data.</text>
</comment>
<proteinExistence type="predicted"/>
<organism evidence="4 5">
    <name type="scientific">Chitinophaga fulva</name>
    <dbReference type="NCBI Taxonomy" id="2728842"/>
    <lineage>
        <taxon>Bacteria</taxon>
        <taxon>Pseudomonadati</taxon>
        <taxon>Bacteroidota</taxon>
        <taxon>Chitinophagia</taxon>
        <taxon>Chitinophagales</taxon>
        <taxon>Chitinophagaceae</taxon>
        <taxon>Chitinophaga</taxon>
    </lineage>
</organism>
<dbReference type="Pfam" id="PF01841">
    <property type="entry name" value="Transglut_core"/>
    <property type="match status" value="1"/>
</dbReference>
<evidence type="ECO:0000313" key="4">
    <source>
        <dbReference type="EMBL" id="NML38251.1"/>
    </source>
</evidence>
<dbReference type="Proteomes" id="UP000583266">
    <property type="component" value="Unassembled WGS sequence"/>
</dbReference>
<evidence type="ECO:0000313" key="5">
    <source>
        <dbReference type="Proteomes" id="UP000583266"/>
    </source>
</evidence>
<dbReference type="InterPro" id="IPR002931">
    <property type="entry name" value="Transglutaminase-like"/>
</dbReference>
<dbReference type="InterPro" id="IPR038765">
    <property type="entry name" value="Papain-like_cys_pep_sf"/>
</dbReference>
<gene>
    <name evidence="4" type="ORF">HHL17_13680</name>
</gene>
<dbReference type="InterPro" id="IPR024618">
    <property type="entry name" value="DUF3857"/>
</dbReference>
<keyword evidence="1" id="KW-0732">Signal</keyword>
<dbReference type="Pfam" id="PF12969">
    <property type="entry name" value="DUF3857"/>
    <property type="match status" value="1"/>
</dbReference>
<reference evidence="4 5" key="1">
    <citation type="submission" date="2020-04" db="EMBL/GenBank/DDBJ databases">
        <title>Chitinophaga sp. G-6-1-13 sp. nov., isolated from soil.</title>
        <authorList>
            <person name="Dahal R.H."/>
            <person name="Chaudhary D.K."/>
        </authorList>
    </citation>
    <scope>NUCLEOTIDE SEQUENCE [LARGE SCALE GENOMIC DNA]</scope>
    <source>
        <strain evidence="4 5">G-6-1-13</strain>
    </source>
</reference>
<dbReference type="Gene3D" id="2.60.40.3140">
    <property type="match status" value="1"/>
</dbReference>
<dbReference type="EMBL" id="JABBGC010000001">
    <property type="protein sequence ID" value="NML38251.1"/>
    <property type="molecule type" value="Genomic_DNA"/>
</dbReference>
<evidence type="ECO:0000259" key="3">
    <source>
        <dbReference type="Pfam" id="PF12969"/>
    </source>
</evidence>
<protein>
    <submittedName>
        <fullName evidence="4">DUF3857 domain-containing protein</fullName>
    </submittedName>
</protein>
<name>A0A848GKR0_9BACT</name>
<feature type="domain" description="DUF3857" evidence="3">
    <location>
        <begin position="59"/>
        <end position="215"/>
    </location>
</feature>
<feature type="signal peptide" evidence="1">
    <location>
        <begin position="1"/>
        <end position="20"/>
    </location>
</feature>
<keyword evidence="5" id="KW-1185">Reference proteome</keyword>
<evidence type="ECO:0000256" key="1">
    <source>
        <dbReference type="SAM" id="SignalP"/>
    </source>
</evidence>
<dbReference type="Gene3D" id="2.60.120.1130">
    <property type="match status" value="1"/>
</dbReference>
<dbReference type="AlphaFoldDB" id="A0A848GKR0"/>
<accession>A0A848GKR0</accession>